<dbReference type="EMBL" id="APVH01000002">
    <property type="protein sequence ID" value="EPX86960.1"/>
    <property type="molecule type" value="Genomic_DNA"/>
</dbReference>
<evidence type="ECO:0000313" key="2">
    <source>
        <dbReference type="Proteomes" id="UP000015347"/>
    </source>
</evidence>
<dbReference type="Proteomes" id="UP000015347">
    <property type="component" value="Unassembled WGS sequence"/>
</dbReference>
<accession>S9S9X1</accession>
<sequence>MLLGLWCGRCQRCGVRGHLSNGRDRRCVPRGRAIGRDWQGFAAPGAGMAALRRFSDPVRGRRRR</sequence>
<dbReference type="STRING" id="1123237.Salmuc_02935"/>
<keyword evidence="2" id="KW-1185">Reference proteome</keyword>
<evidence type="ECO:0000313" key="1">
    <source>
        <dbReference type="EMBL" id="EPX86960.1"/>
    </source>
</evidence>
<name>S9S9X1_9RHOB</name>
<dbReference type="AlphaFoldDB" id="S9S9X1"/>
<gene>
    <name evidence="1" type="ORF">Salmuc_02935</name>
</gene>
<reference evidence="2" key="1">
    <citation type="journal article" date="2014" name="Stand. Genomic Sci.">
        <title>Genome sequence of the exopolysaccharide-producing Salipiger mucosus type strain (DSM 16094(T)), a moderately halophilic member of the Roseobacter clade.</title>
        <authorList>
            <person name="Riedel T."/>
            <person name="Spring S."/>
            <person name="Fiebig A."/>
            <person name="Petersen J."/>
            <person name="Kyrpides N.C."/>
            <person name="Goker M."/>
            <person name="Klenk H.P."/>
        </authorList>
    </citation>
    <scope>NUCLEOTIDE SEQUENCE [LARGE SCALE GENOMIC DNA]</scope>
    <source>
        <strain evidence="2">DSM 16094</strain>
    </source>
</reference>
<proteinExistence type="predicted"/>
<comment type="caution">
    <text evidence="1">The sequence shown here is derived from an EMBL/GenBank/DDBJ whole genome shotgun (WGS) entry which is preliminary data.</text>
</comment>
<protein>
    <submittedName>
        <fullName evidence="1">Uncharacterized protein</fullName>
    </submittedName>
</protein>
<dbReference type="HOGENOM" id="CLU_2865261_0_0_5"/>
<organism evidence="1 2">
    <name type="scientific">Salipiger mucosus DSM 16094</name>
    <dbReference type="NCBI Taxonomy" id="1123237"/>
    <lineage>
        <taxon>Bacteria</taxon>
        <taxon>Pseudomonadati</taxon>
        <taxon>Pseudomonadota</taxon>
        <taxon>Alphaproteobacteria</taxon>
        <taxon>Rhodobacterales</taxon>
        <taxon>Roseobacteraceae</taxon>
        <taxon>Salipiger</taxon>
    </lineage>
</organism>